<evidence type="ECO:0000313" key="6">
    <source>
        <dbReference type="Proteomes" id="UP001186104"/>
    </source>
</evidence>
<comment type="similarity">
    <text evidence="3">Belongs to the glycosyl hydrolase 5 (cellulase A) family.</text>
</comment>
<accession>A0ABU4D3X7</accession>
<feature type="domain" description="Glycoside hydrolase family 5" evidence="4">
    <location>
        <begin position="63"/>
        <end position="295"/>
    </location>
</feature>
<dbReference type="EMBL" id="JAWLKF010000010">
    <property type="protein sequence ID" value="MDV6304423.1"/>
    <property type="molecule type" value="Genomic_DNA"/>
</dbReference>
<dbReference type="PANTHER" id="PTHR12631:SF10">
    <property type="entry name" value="BETA-XYLOSIDASE-LIKE PROTEIN-RELATED"/>
    <property type="match status" value="1"/>
</dbReference>
<dbReference type="Proteomes" id="UP001186104">
    <property type="component" value="Unassembled WGS sequence"/>
</dbReference>
<organism evidence="5 6">
    <name type="scientific">Rhodococcus cerastii</name>
    <dbReference type="NCBI Taxonomy" id="908616"/>
    <lineage>
        <taxon>Bacteria</taxon>
        <taxon>Bacillati</taxon>
        <taxon>Actinomycetota</taxon>
        <taxon>Actinomycetes</taxon>
        <taxon>Mycobacteriales</taxon>
        <taxon>Nocardiaceae</taxon>
        <taxon>Rhodococcus</taxon>
    </lineage>
</organism>
<dbReference type="SUPFAM" id="SSF51445">
    <property type="entry name" value="(Trans)glycosidases"/>
    <property type="match status" value="1"/>
</dbReference>
<keyword evidence="6" id="KW-1185">Reference proteome</keyword>
<comment type="caution">
    <text evidence="5">The sequence shown here is derived from an EMBL/GenBank/DDBJ whole genome shotgun (WGS) entry which is preliminary data.</text>
</comment>
<gene>
    <name evidence="5" type="ORF">R3P93_17825</name>
</gene>
<dbReference type="InterPro" id="IPR017853">
    <property type="entry name" value="GH"/>
</dbReference>
<dbReference type="InterPro" id="IPR001547">
    <property type="entry name" value="Glyco_hydro_5"/>
</dbReference>
<proteinExistence type="inferred from homology"/>
<keyword evidence="2 3" id="KW-0326">Glycosidase</keyword>
<evidence type="ECO:0000256" key="2">
    <source>
        <dbReference type="ARBA" id="ARBA00023295"/>
    </source>
</evidence>
<evidence type="ECO:0000256" key="3">
    <source>
        <dbReference type="RuleBase" id="RU361153"/>
    </source>
</evidence>
<dbReference type="Pfam" id="PF00150">
    <property type="entry name" value="Cellulase"/>
    <property type="match status" value="1"/>
</dbReference>
<evidence type="ECO:0000256" key="1">
    <source>
        <dbReference type="ARBA" id="ARBA00022801"/>
    </source>
</evidence>
<dbReference type="Gene3D" id="3.20.20.80">
    <property type="entry name" value="Glycosidases"/>
    <property type="match status" value="1"/>
</dbReference>
<protein>
    <submittedName>
        <fullName evidence="5">Cellulase family glycosylhydrolase</fullName>
    </submittedName>
</protein>
<evidence type="ECO:0000313" key="5">
    <source>
        <dbReference type="EMBL" id="MDV6304423.1"/>
    </source>
</evidence>
<name>A0ABU4D3X7_9NOCA</name>
<reference evidence="5 6" key="1">
    <citation type="submission" date="2023-10" db="EMBL/GenBank/DDBJ databases">
        <title>Development of a sustainable strategy for remediation of hydrocarbon-contaminated territories based on the waste exchange concept.</title>
        <authorList>
            <person name="Krivoruchko A."/>
        </authorList>
    </citation>
    <scope>NUCLEOTIDE SEQUENCE [LARGE SCALE GENOMIC DNA]</scope>
    <source>
        <strain evidence="5 6">IEGM 1327</strain>
    </source>
</reference>
<dbReference type="InterPro" id="IPR051923">
    <property type="entry name" value="Glycosyl_Hydrolase_39"/>
</dbReference>
<keyword evidence="1 3" id="KW-0378">Hydrolase</keyword>
<evidence type="ECO:0000259" key="4">
    <source>
        <dbReference type="Pfam" id="PF00150"/>
    </source>
</evidence>
<sequence length="359" mass="38616">MRIERFKFQRRLRSPARIAGILAISGLLTISTVTDARAQNQGAGLKPFGFSNGSTVYTMSDADLGREMDGIRSVGGSWIRLEISWQKVEPVQGQRNWAPIDRLVNAASARGLAILGLPTYAPAWATNPQANAWTLGSPRNPDEFGNFAAAAATRYGNRISTWEIWNEPNLAYFHNPSPTGKSYLPTLKAAYTAIKAVQPQSTVIAAGLANSADWAFGSSPFTFVRALYSNGGKPFFDGLALHPYPAGVTPPAGVYWAQISQVYALMNYHGDGGKKIWITEFGVPTQTNGASEAKQSEIVLAGLREAGKLPYVAGVFIHTFRNTGTNAGDAEANFGLVRRDFSPKLAFDNIRAAAGLSVG</sequence>
<dbReference type="PANTHER" id="PTHR12631">
    <property type="entry name" value="ALPHA-L-IDURONIDASE"/>
    <property type="match status" value="1"/>
</dbReference>